<evidence type="ECO:0000313" key="2">
    <source>
        <dbReference type="EMBL" id="SKC53501.1"/>
    </source>
</evidence>
<dbReference type="Proteomes" id="UP000190961">
    <property type="component" value="Unassembled WGS sequence"/>
</dbReference>
<sequence>MGNQIKFEILGIKEVQKMLADIPKEFTDKIQFDLNKAAGKIVQKELQQSVPVGNNDKSSKNKAENNTIVTKSESKSGVYVGLNKRAWYIKLIERGTKVRQTKGRGKYRKKANRGTINRKPFIESAYDRAAPKAVKYLSDNYLKLLNKAIRKQVRKVINATKKK</sequence>
<gene>
    <name evidence="2" type="ORF">SAMN05660236_1349</name>
</gene>
<dbReference type="AlphaFoldDB" id="A0A1T5JQ09"/>
<dbReference type="EMBL" id="FUZU01000001">
    <property type="protein sequence ID" value="SKC53501.1"/>
    <property type="molecule type" value="Genomic_DNA"/>
</dbReference>
<proteinExistence type="predicted"/>
<reference evidence="2 3" key="1">
    <citation type="submission" date="2017-02" db="EMBL/GenBank/DDBJ databases">
        <authorList>
            <person name="Peterson S.W."/>
        </authorList>
    </citation>
    <scope>NUCLEOTIDE SEQUENCE [LARGE SCALE GENOMIC DNA]</scope>
    <source>
        <strain evidence="2 3">DSM 25262</strain>
    </source>
</reference>
<dbReference type="STRING" id="688867.SAMN05660236_1349"/>
<dbReference type="InterPro" id="IPR010064">
    <property type="entry name" value="HK97-gp10_tail"/>
</dbReference>
<feature type="region of interest" description="Disordered" evidence="1">
    <location>
        <begin position="48"/>
        <end position="68"/>
    </location>
</feature>
<evidence type="ECO:0000256" key="1">
    <source>
        <dbReference type="SAM" id="MobiDB-lite"/>
    </source>
</evidence>
<dbReference type="NCBIfam" id="TIGR01725">
    <property type="entry name" value="phge_HK97_gp10"/>
    <property type="match status" value="1"/>
</dbReference>
<evidence type="ECO:0000313" key="3">
    <source>
        <dbReference type="Proteomes" id="UP000190961"/>
    </source>
</evidence>
<dbReference type="RefSeq" id="WP_079685893.1">
    <property type="nucleotide sequence ID" value="NZ_FUZU01000001.1"/>
</dbReference>
<keyword evidence="3" id="KW-1185">Reference proteome</keyword>
<organism evidence="2 3">
    <name type="scientific">Ohtaekwangia koreensis</name>
    <dbReference type="NCBI Taxonomy" id="688867"/>
    <lineage>
        <taxon>Bacteria</taxon>
        <taxon>Pseudomonadati</taxon>
        <taxon>Bacteroidota</taxon>
        <taxon>Cytophagia</taxon>
        <taxon>Cytophagales</taxon>
        <taxon>Fulvivirgaceae</taxon>
        <taxon>Ohtaekwangia</taxon>
    </lineage>
</organism>
<accession>A0A1T5JQ09</accession>
<protein>
    <submittedName>
        <fullName evidence="2">Phage protein, HK97 gp10 family</fullName>
    </submittedName>
</protein>
<name>A0A1T5JQ09_9BACT</name>